<proteinExistence type="predicted"/>
<dbReference type="Pfam" id="PF00934">
    <property type="entry name" value="PE"/>
    <property type="match status" value="1"/>
</dbReference>
<dbReference type="SUPFAM" id="SSF140459">
    <property type="entry name" value="PE/PPE dimer-like"/>
    <property type="match status" value="1"/>
</dbReference>
<organism evidence="2 3">
    <name type="scientific">Mycolicibacterium gadium</name>
    <name type="common">Mycobacterium gadium</name>
    <dbReference type="NCBI Taxonomy" id="1794"/>
    <lineage>
        <taxon>Bacteria</taxon>
        <taxon>Bacillati</taxon>
        <taxon>Actinomycetota</taxon>
        <taxon>Actinomycetes</taxon>
        <taxon>Mycobacteriales</taxon>
        <taxon>Mycobacteriaceae</taxon>
        <taxon>Mycolicibacterium</taxon>
    </lineage>
</organism>
<name>A0A7I7WQA7_MYCGU</name>
<reference evidence="2 3" key="1">
    <citation type="journal article" date="2019" name="Emerg. Microbes Infect.">
        <title>Comprehensive subspecies identification of 175 nontuberculous mycobacteria species based on 7547 genomic profiles.</title>
        <authorList>
            <person name="Matsumoto Y."/>
            <person name="Kinjo T."/>
            <person name="Motooka D."/>
            <person name="Nabeya D."/>
            <person name="Jung N."/>
            <person name="Uechi K."/>
            <person name="Horii T."/>
            <person name="Iida T."/>
            <person name="Fujita J."/>
            <person name="Nakamura S."/>
        </authorList>
    </citation>
    <scope>NUCLEOTIDE SEQUENCE [LARGE SCALE GENOMIC DNA]</scope>
    <source>
        <strain evidence="2 3">JCM 12688</strain>
    </source>
</reference>
<dbReference type="Gene3D" id="1.10.287.850">
    <property type="entry name" value="HP0062-like domain"/>
    <property type="match status" value="1"/>
</dbReference>
<dbReference type="AlphaFoldDB" id="A0A7I7WQA7"/>
<dbReference type="Proteomes" id="UP000466187">
    <property type="component" value="Chromosome"/>
</dbReference>
<evidence type="ECO:0000313" key="3">
    <source>
        <dbReference type="Proteomes" id="UP000466187"/>
    </source>
</evidence>
<protein>
    <submittedName>
        <fullName evidence="2">Putative PE family protein PE35</fullName>
    </submittedName>
</protein>
<sequence>MYEEMAQMQPLEHNPAAVGIGAQVVANGVRGLAAGTVASAAVTALVPAGADEVSAQAAAVFAKEGVEALALNTFAQEELSRAGAAYVEIAGTYAAVDAANAATF</sequence>
<gene>
    <name evidence="2" type="primary">PE35</name>
    <name evidence="2" type="ORF">MGAD_41940</name>
</gene>
<dbReference type="KEGG" id="mgad:MGAD_41940"/>
<dbReference type="EMBL" id="AP022608">
    <property type="protein sequence ID" value="BBZ19859.1"/>
    <property type="molecule type" value="Genomic_DNA"/>
</dbReference>
<accession>A0A7I7WQA7</accession>
<evidence type="ECO:0000259" key="1">
    <source>
        <dbReference type="Pfam" id="PF00934"/>
    </source>
</evidence>
<dbReference type="InterPro" id="IPR038332">
    <property type="entry name" value="PPE_sf"/>
</dbReference>
<feature type="domain" description="PE" evidence="1">
    <location>
        <begin position="12"/>
        <end position="100"/>
    </location>
</feature>
<evidence type="ECO:0000313" key="2">
    <source>
        <dbReference type="EMBL" id="BBZ19859.1"/>
    </source>
</evidence>
<dbReference type="InterPro" id="IPR000084">
    <property type="entry name" value="PE-PGRS_N"/>
</dbReference>